<feature type="compositionally biased region" description="Low complexity" evidence="1">
    <location>
        <begin position="1"/>
        <end position="38"/>
    </location>
</feature>
<evidence type="ECO:0000256" key="1">
    <source>
        <dbReference type="SAM" id="MobiDB-lite"/>
    </source>
</evidence>
<protein>
    <submittedName>
        <fullName evidence="2">Uncharacterized protein</fullName>
    </submittedName>
</protein>
<gene>
    <name evidence="2" type="ORF">MNOR_LOCUS12915</name>
</gene>
<keyword evidence="3" id="KW-1185">Reference proteome</keyword>
<dbReference type="InterPro" id="IPR016186">
    <property type="entry name" value="C-type_lectin-like/link_sf"/>
</dbReference>
<name>A0AAV2QL51_MEGNR</name>
<proteinExistence type="predicted"/>
<evidence type="ECO:0000313" key="2">
    <source>
        <dbReference type="EMBL" id="CAL4086108.1"/>
    </source>
</evidence>
<dbReference type="EMBL" id="CAXKWB010007214">
    <property type="protein sequence ID" value="CAL4086108.1"/>
    <property type="molecule type" value="Genomic_DNA"/>
</dbReference>
<evidence type="ECO:0000313" key="3">
    <source>
        <dbReference type="Proteomes" id="UP001497623"/>
    </source>
</evidence>
<reference evidence="2 3" key="1">
    <citation type="submission" date="2024-05" db="EMBL/GenBank/DDBJ databases">
        <authorList>
            <person name="Wallberg A."/>
        </authorList>
    </citation>
    <scope>NUCLEOTIDE SEQUENCE [LARGE SCALE GENOMIC DNA]</scope>
</reference>
<accession>A0AAV2QL51</accession>
<dbReference type="AlphaFoldDB" id="A0AAV2QL51"/>
<feature type="region of interest" description="Disordered" evidence="1">
    <location>
        <begin position="1"/>
        <end position="39"/>
    </location>
</feature>
<dbReference type="Proteomes" id="UP001497623">
    <property type="component" value="Unassembled WGS sequence"/>
</dbReference>
<dbReference type="CDD" id="cd00037">
    <property type="entry name" value="CLECT"/>
    <property type="match status" value="1"/>
</dbReference>
<feature type="non-terminal residue" evidence="2">
    <location>
        <position position="96"/>
    </location>
</feature>
<dbReference type="InterPro" id="IPR016187">
    <property type="entry name" value="CTDL_fold"/>
</dbReference>
<sequence length="96" mass="10246">MTTTTLPSVATTTTTANPTTTTATPTATKTTTEMTTTTLPSGCPKGTSLVGCECFMVVDEILKKWDDAQEYCEGLGMYLAEPLDPLGLVDYLKKND</sequence>
<comment type="caution">
    <text evidence="2">The sequence shown here is derived from an EMBL/GenBank/DDBJ whole genome shotgun (WGS) entry which is preliminary data.</text>
</comment>
<dbReference type="SUPFAM" id="SSF56436">
    <property type="entry name" value="C-type lectin-like"/>
    <property type="match status" value="1"/>
</dbReference>
<dbReference type="Gene3D" id="3.10.100.10">
    <property type="entry name" value="Mannose-Binding Protein A, subunit A"/>
    <property type="match status" value="1"/>
</dbReference>
<organism evidence="2 3">
    <name type="scientific">Meganyctiphanes norvegica</name>
    <name type="common">Northern krill</name>
    <name type="synonym">Thysanopoda norvegica</name>
    <dbReference type="NCBI Taxonomy" id="48144"/>
    <lineage>
        <taxon>Eukaryota</taxon>
        <taxon>Metazoa</taxon>
        <taxon>Ecdysozoa</taxon>
        <taxon>Arthropoda</taxon>
        <taxon>Crustacea</taxon>
        <taxon>Multicrustacea</taxon>
        <taxon>Malacostraca</taxon>
        <taxon>Eumalacostraca</taxon>
        <taxon>Eucarida</taxon>
        <taxon>Euphausiacea</taxon>
        <taxon>Euphausiidae</taxon>
        <taxon>Meganyctiphanes</taxon>
    </lineage>
</organism>